<reference evidence="4" key="1">
    <citation type="submission" date="2013-04" db="EMBL/GenBank/DDBJ databases">
        <title>The Genome Sequence of Fonticula alba ATCC 38817.</title>
        <authorList>
            <consortium name="The Broad Institute Genomics Platform"/>
            <person name="Russ C."/>
            <person name="Cuomo C."/>
            <person name="Burger G."/>
            <person name="Gray M.W."/>
            <person name="Holland P.W.H."/>
            <person name="King N."/>
            <person name="Lang F.B.F."/>
            <person name="Roger A.J."/>
            <person name="Ruiz-Trillo I."/>
            <person name="Brown M."/>
            <person name="Walker B."/>
            <person name="Young S."/>
            <person name="Zeng Q."/>
            <person name="Gargeya S."/>
            <person name="Fitzgerald M."/>
            <person name="Haas B."/>
            <person name="Abouelleil A."/>
            <person name="Allen A.W."/>
            <person name="Alvarado L."/>
            <person name="Arachchi H.M."/>
            <person name="Berlin A.M."/>
            <person name="Chapman S.B."/>
            <person name="Gainer-Dewar J."/>
            <person name="Goldberg J."/>
            <person name="Griggs A."/>
            <person name="Gujja S."/>
            <person name="Hansen M."/>
            <person name="Howarth C."/>
            <person name="Imamovic A."/>
            <person name="Ireland A."/>
            <person name="Larimer J."/>
            <person name="McCowan C."/>
            <person name="Murphy C."/>
            <person name="Pearson M."/>
            <person name="Poon T.W."/>
            <person name="Priest M."/>
            <person name="Roberts A."/>
            <person name="Saif S."/>
            <person name="Shea T."/>
            <person name="Sisk P."/>
            <person name="Sykes S."/>
            <person name="Wortman J."/>
            <person name="Nusbaum C."/>
            <person name="Birren B."/>
        </authorList>
    </citation>
    <scope>NUCLEOTIDE SEQUENCE [LARGE SCALE GENOMIC DNA]</scope>
    <source>
        <strain evidence="4">ATCC 38817</strain>
    </source>
</reference>
<organism evidence="4">
    <name type="scientific">Fonticula alba</name>
    <name type="common">Slime mold</name>
    <dbReference type="NCBI Taxonomy" id="691883"/>
    <lineage>
        <taxon>Eukaryota</taxon>
        <taxon>Rotosphaerida</taxon>
        <taxon>Fonticulaceae</taxon>
        <taxon>Fonticula</taxon>
    </lineage>
</organism>
<dbReference type="EMBL" id="KB932205">
    <property type="protein sequence ID" value="KCV70000.1"/>
    <property type="molecule type" value="Genomic_DNA"/>
</dbReference>
<feature type="domain" description="Rab-GAP TBC" evidence="3">
    <location>
        <begin position="1"/>
        <end position="134"/>
    </location>
</feature>
<dbReference type="PANTHER" id="PTHR22957:SF337">
    <property type="entry name" value="TBC1 DOMAIN FAMILY MEMBER 5"/>
    <property type="match status" value="1"/>
</dbReference>
<evidence type="ECO:0000256" key="1">
    <source>
        <dbReference type="ARBA" id="ARBA00022468"/>
    </source>
</evidence>
<evidence type="ECO:0000259" key="3">
    <source>
        <dbReference type="PROSITE" id="PS50086"/>
    </source>
</evidence>
<dbReference type="GeneID" id="20528190"/>
<dbReference type="RefSeq" id="XP_009495606.1">
    <property type="nucleotide sequence ID" value="XM_009497331.1"/>
</dbReference>
<dbReference type="eggNOG" id="KOG1091">
    <property type="taxonomic scope" value="Eukaryota"/>
</dbReference>
<protein>
    <recommendedName>
        <fullName evidence="3">Rab-GAP TBC domain-containing protein</fullName>
    </recommendedName>
</protein>
<evidence type="ECO:0000313" key="5">
    <source>
        <dbReference type="Proteomes" id="UP000030693"/>
    </source>
</evidence>
<keyword evidence="5" id="KW-1185">Reference proteome</keyword>
<dbReference type="GO" id="GO:0005096">
    <property type="term" value="F:GTPase activator activity"/>
    <property type="evidence" value="ECO:0007669"/>
    <property type="project" value="UniProtKB-KW"/>
</dbReference>
<dbReference type="InterPro" id="IPR000195">
    <property type="entry name" value="Rab-GAP-TBC_dom"/>
</dbReference>
<feature type="region of interest" description="Disordered" evidence="2">
    <location>
        <begin position="1"/>
        <end position="29"/>
    </location>
</feature>
<dbReference type="InterPro" id="IPR035969">
    <property type="entry name" value="Rab-GAP_TBC_sf"/>
</dbReference>
<dbReference type="OrthoDB" id="27140at2759"/>
<proteinExistence type="predicted"/>
<accession>A0A058Z6Y4</accession>
<dbReference type="SUPFAM" id="SSF47923">
    <property type="entry name" value="Ypt/Rab-GAP domain of gyp1p"/>
    <property type="match status" value="1"/>
</dbReference>
<dbReference type="PANTHER" id="PTHR22957">
    <property type="entry name" value="TBC1 DOMAIN FAMILY MEMBER GTPASE-ACTIVATING PROTEIN"/>
    <property type="match status" value="1"/>
</dbReference>
<dbReference type="Proteomes" id="UP000030693">
    <property type="component" value="Unassembled WGS sequence"/>
</dbReference>
<name>A0A058Z6Y4_FONAL</name>
<dbReference type="PROSITE" id="PS50086">
    <property type="entry name" value="TBC_RABGAP"/>
    <property type="match status" value="1"/>
</dbReference>
<gene>
    <name evidence="4" type="ORF">H696_03465</name>
</gene>
<feature type="compositionally biased region" description="Gly residues" evidence="2">
    <location>
        <begin position="1"/>
        <end position="11"/>
    </location>
</feature>
<dbReference type="STRING" id="691883.A0A058Z6Y4"/>
<dbReference type="Gene3D" id="1.10.8.270">
    <property type="entry name" value="putative rabgap domain of human tbc1 domain family member 14 like domains"/>
    <property type="match status" value="1"/>
</dbReference>
<evidence type="ECO:0000256" key="2">
    <source>
        <dbReference type="SAM" id="MobiDB-lite"/>
    </source>
</evidence>
<dbReference type="AlphaFoldDB" id="A0A058Z6Y4"/>
<sequence>MPPGGGGGEGAQSGPNLPALGESAPGGTRSVWSKKRVIDELYRIIEQDVKRTFPELAYFRLPSVQSRLANILAIYSFQHPSLSYRQGMHDIAAFVMYVFDHDLFLVEDLSSLETACTMATSREGAARESRHGCV</sequence>
<evidence type="ECO:0000313" key="4">
    <source>
        <dbReference type="EMBL" id="KCV70000.1"/>
    </source>
</evidence>
<keyword evidence="1" id="KW-0343">GTPase activation</keyword>
<dbReference type="Pfam" id="PF00566">
    <property type="entry name" value="RabGAP-TBC"/>
    <property type="match status" value="1"/>
</dbReference>